<dbReference type="PANTHER" id="PTHR46364">
    <property type="entry name" value="OS08G0421900 PROTEIN"/>
    <property type="match status" value="1"/>
</dbReference>
<evidence type="ECO:0000256" key="7">
    <source>
        <dbReference type="ARBA" id="ARBA00023242"/>
    </source>
</evidence>
<comment type="caution">
    <text evidence="10">The sequence shown here is derived from an EMBL/GenBank/DDBJ whole genome shotgun (WGS) entry which is preliminary data.</text>
</comment>
<dbReference type="InterPro" id="IPR013083">
    <property type="entry name" value="Znf_RING/FYVE/PHD"/>
</dbReference>
<dbReference type="SMART" id="SM00439">
    <property type="entry name" value="BAH"/>
    <property type="match status" value="1"/>
</dbReference>
<name>A0A8X8VZC3_SALSN</name>
<dbReference type="InterPro" id="IPR001025">
    <property type="entry name" value="BAH_dom"/>
</dbReference>
<dbReference type="InterPro" id="IPR043151">
    <property type="entry name" value="BAH_sf"/>
</dbReference>
<dbReference type="InterPro" id="IPR011011">
    <property type="entry name" value="Znf_FYVE_PHD"/>
</dbReference>
<dbReference type="EMBL" id="PNBA02000022">
    <property type="protein sequence ID" value="KAG6385175.1"/>
    <property type="molecule type" value="Genomic_DNA"/>
</dbReference>
<evidence type="ECO:0000256" key="8">
    <source>
        <dbReference type="ARBA" id="ARBA00060739"/>
    </source>
</evidence>
<sequence>MAKTKPGKKDVDSYTIKSTNKVVRPRLIYTSVYVAGDCVMMRPSDSDKPPYVARVEKIEADYRNNMKVRVRWYYRPEESIGGRRQFHGAKELFLSDHYDVQSAHTIEGKCIVHTFKNYTKLENVGTEDYFCRFEYKAATGSFTPDRVAVYCKCEMPYNPDDLMVQCEGCKDCCQGRWQPPPHAPGSTTAPSVANPYHPYDAAKLRFHPSCMGMTIEEAKKLDQFLCSDCSSDDDTKRSLNSFPVSLAAETKVRTFLLFKLILLNTYSSGGEAKKEVNESCMSMCEISCIVARLYHGIVQCRESGNYKTRSEAYF</sequence>
<organism evidence="10">
    <name type="scientific">Salvia splendens</name>
    <name type="common">Scarlet sage</name>
    <dbReference type="NCBI Taxonomy" id="180675"/>
    <lineage>
        <taxon>Eukaryota</taxon>
        <taxon>Viridiplantae</taxon>
        <taxon>Streptophyta</taxon>
        <taxon>Embryophyta</taxon>
        <taxon>Tracheophyta</taxon>
        <taxon>Spermatophyta</taxon>
        <taxon>Magnoliopsida</taxon>
        <taxon>eudicotyledons</taxon>
        <taxon>Gunneridae</taxon>
        <taxon>Pentapetalae</taxon>
        <taxon>asterids</taxon>
        <taxon>lamiids</taxon>
        <taxon>Lamiales</taxon>
        <taxon>Lamiaceae</taxon>
        <taxon>Nepetoideae</taxon>
        <taxon>Mentheae</taxon>
        <taxon>Salviinae</taxon>
        <taxon>Salvia</taxon>
        <taxon>Salvia subgen. Calosphace</taxon>
        <taxon>core Calosphace</taxon>
    </lineage>
</organism>
<keyword evidence="11" id="KW-1185">Reference proteome</keyword>
<feature type="domain" description="BAH" evidence="9">
    <location>
        <begin position="31"/>
        <end position="146"/>
    </location>
</feature>
<dbReference type="CDD" id="cd04714">
    <property type="entry name" value="BAH_BAHCC1"/>
    <property type="match status" value="1"/>
</dbReference>
<evidence type="ECO:0000256" key="2">
    <source>
        <dbReference type="ARBA" id="ARBA00022723"/>
    </source>
</evidence>
<reference evidence="10" key="2">
    <citation type="submission" date="2020-08" db="EMBL/GenBank/DDBJ databases">
        <title>Plant Genome Project.</title>
        <authorList>
            <person name="Zhang R.-G."/>
        </authorList>
    </citation>
    <scope>NUCLEOTIDE SEQUENCE</scope>
    <source>
        <strain evidence="10">Huo1</strain>
        <tissue evidence="10">Leaf</tissue>
    </source>
</reference>
<proteinExistence type="inferred from homology"/>
<evidence type="ECO:0000256" key="6">
    <source>
        <dbReference type="ARBA" id="ARBA00023163"/>
    </source>
</evidence>
<evidence type="ECO:0000256" key="1">
    <source>
        <dbReference type="ARBA" id="ARBA00004123"/>
    </source>
</evidence>
<dbReference type="FunFam" id="2.30.30.490:FF:000019">
    <property type="entry name" value="Chromatin remodeling protein EBS"/>
    <property type="match status" value="1"/>
</dbReference>
<dbReference type="Gene3D" id="2.30.30.490">
    <property type="match status" value="1"/>
</dbReference>
<comment type="similarity">
    <text evidence="8">Belongs to the SHL1/EBS protein family.</text>
</comment>
<dbReference type="SUPFAM" id="SSF57903">
    <property type="entry name" value="FYVE/PHD zinc finger"/>
    <property type="match status" value="2"/>
</dbReference>
<dbReference type="AlphaFoldDB" id="A0A8X8VZC3"/>
<comment type="subcellular location">
    <subcellularLocation>
        <location evidence="1">Nucleus</location>
    </subcellularLocation>
</comment>
<gene>
    <name evidence="10" type="ORF">SASPL_154003</name>
</gene>
<dbReference type="Proteomes" id="UP000298416">
    <property type="component" value="Unassembled WGS sequence"/>
</dbReference>
<evidence type="ECO:0000256" key="3">
    <source>
        <dbReference type="ARBA" id="ARBA00022771"/>
    </source>
</evidence>
<dbReference type="Gene3D" id="3.30.40.10">
    <property type="entry name" value="Zinc/RING finger domain, C3HC4 (zinc finger)"/>
    <property type="match status" value="1"/>
</dbReference>
<dbReference type="GO" id="GO:0003682">
    <property type="term" value="F:chromatin binding"/>
    <property type="evidence" value="ECO:0007669"/>
    <property type="project" value="InterPro"/>
</dbReference>
<keyword evidence="3" id="KW-0863">Zinc-finger</keyword>
<evidence type="ECO:0000259" key="9">
    <source>
        <dbReference type="PROSITE" id="PS51038"/>
    </source>
</evidence>
<reference evidence="10" key="1">
    <citation type="submission" date="2018-01" db="EMBL/GenBank/DDBJ databases">
        <authorList>
            <person name="Mao J.F."/>
        </authorList>
    </citation>
    <scope>NUCLEOTIDE SEQUENCE</scope>
    <source>
        <strain evidence="10">Huo1</strain>
        <tissue evidence="10">Leaf</tissue>
    </source>
</reference>
<accession>A0A8X8VZC3</accession>
<evidence type="ECO:0000256" key="4">
    <source>
        <dbReference type="ARBA" id="ARBA00022833"/>
    </source>
</evidence>
<keyword evidence="2" id="KW-0479">Metal-binding</keyword>
<dbReference type="GO" id="GO:0005634">
    <property type="term" value="C:nucleus"/>
    <property type="evidence" value="ECO:0007669"/>
    <property type="project" value="UniProtKB-SubCell"/>
</dbReference>
<dbReference type="GO" id="GO:0008270">
    <property type="term" value="F:zinc ion binding"/>
    <property type="evidence" value="ECO:0007669"/>
    <property type="project" value="UniProtKB-KW"/>
</dbReference>
<protein>
    <recommendedName>
        <fullName evidence="9">BAH domain-containing protein</fullName>
    </recommendedName>
</protein>
<keyword evidence="4" id="KW-0862">Zinc</keyword>
<dbReference type="Pfam" id="PF01426">
    <property type="entry name" value="BAH"/>
    <property type="match status" value="1"/>
</dbReference>
<evidence type="ECO:0000313" key="10">
    <source>
        <dbReference type="EMBL" id="KAG6385175.1"/>
    </source>
</evidence>
<dbReference type="PROSITE" id="PS51038">
    <property type="entry name" value="BAH"/>
    <property type="match status" value="1"/>
</dbReference>
<keyword evidence="6" id="KW-0804">Transcription</keyword>
<evidence type="ECO:0000313" key="11">
    <source>
        <dbReference type="Proteomes" id="UP000298416"/>
    </source>
</evidence>
<evidence type="ECO:0000256" key="5">
    <source>
        <dbReference type="ARBA" id="ARBA00023015"/>
    </source>
</evidence>
<keyword evidence="7" id="KW-0539">Nucleus</keyword>
<keyword evidence="5" id="KW-0805">Transcription regulation</keyword>